<dbReference type="Pfam" id="PF02230">
    <property type="entry name" value="Abhydrolase_2"/>
    <property type="match status" value="1"/>
</dbReference>
<evidence type="ECO:0000259" key="3">
    <source>
        <dbReference type="Pfam" id="PF02230"/>
    </source>
</evidence>
<dbReference type="Gene3D" id="3.40.50.1820">
    <property type="entry name" value="alpha/beta hydrolase"/>
    <property type="match status" value="1"/>
</dbReference>
<dbReference type="AlphaFoldDB" id="A0A1I5VCX4"/>
<dbReference type="GO" id="GO:0016787">
    <property type="term" value="F:hydrolase activity"/>
    <property type="evidence" value="ECO:0007669"/>
    <property type="project" value="UniProtKB-KW"/>
</dbReference>
<evidence type="ECO:0000313" key="4">
    <source>
        <dbReference type="EMBL" id="SFQ05232.1"/>
    </source>
</evidence>
<dbReference type="STRING" id="1079859.SAMN04515674_10940"/>
<keyword evidence="1" id="KW-0732">Signal</keyword>
<reference evidence="4 5" key="1">
    <citation type="submission" date="2016-10" db="EMBL/GenBank/DDBJ databases">
        <authorList>
            <person name="de Groot N.N."/>
        </authorList>
    </citation>
    <scope>NUCLEOTIDE SEQUENCE [LARGE SCALE GENOMIC DNA]</scope>
    <source>
        <strain evidence="5">E92,LMG 26720,CCM 7988</strain>
    </source>
</reference>
<dbReference type="InterPro" id="IPR029058">
    <property type="entry name" value="AB_hydrolase_fold"/>
</dbReference>
<keyword evidence="5" id="KW-1185">Reference proteome</keyword>
<name>A0A1I5VCX4_9BACT</name>
<dbReference type="PANTHER" id="PTHR43037:SF5">
    <property type="entry name" value="FERULOYL ESTERASE"/>
    <property type="match status" value="1"/>
</dbReference>
<evidence type="ECO:0000256" key="1">
    <source>
        <dbReference type="ARBA" id="ARBA00022729"/>
    </source>
</evidence>
<gene>
    <name evidence="4" type="ORF">SAMN04515674_10940</name>
</gene>
<dbReference type="Proteomes" id="UP000199306">
    <property type="component" value="Unassembled WGS sequence"/>
</dbReference>
<dbReference type="PANTHER" id="PTHR43037">
    <property type="entry name" value="UNNAMED PRODUCT-RELATED"/>
    <property type="match status" value="1"/>
</dbReference>
<dbReference type="InterPro" id="IPR003140">
    <property type="entry name" value="PLipase/COase/thioEstase"/>
</dbReference>
<dbReference type="SUPFAM" id="SSF53474">
    <property type="entry name" value="alpha/beta-Hydrolases"/>
    <property type="match status" value="1"/>
</dbReference>
<keyword evidence="2 4" id="KW-0378">Hydrolase</keyword>
<sequence>MLLSLRQVSPVSPAQKLPSGPQVLTFFSDIDDSEQPYGLYLPKNFNPAKKYPFVMMLHGAGSNHRLDLKRVFGKTNAPGETDVETSRYFPELKDVDYIVAAPLARGTLGYQGITEKDVMDVLADVKKRFLIDEDRTYLTGLSMGGGGTLWIGLTHPDIWAAIAPVCPAPPAGTIELAPNALNFPVHFFHGDADPVVPIAGTREWVKKLKESGTNVESIEYPGVQHNSWENAYKDASIFDWFGKFRRNRFPDQVRFNTTQYKHNSAYWVRLDEFTPGTLAGIDAKFTTGNDLNISASHLNAFTLNLAGHPKFNAGSGLQLTINGEKLKAKSSDTYSFSNKNGKWEQINFQASVSSKRPGAEGPVNEAFASRHVYVYGTAGNPSAEELRNRAEIANKAANWSSTKDFNGRSIFLFPRVVADKDLRASDLEGANLILFGTAETNLIIQKYSDRLPVELKSAATGEYGLVYTFPVDGHYVVVSSGLPYWSGFEVQGLASLYPIQASSIAFLKDFLLFRNSQKTKVLEGNFDNNWKLNSADAKAMTDSGVLNVK</sequence>
<protein>
    <submittedName>
        <fullName evidence="4">Alpha/beta hydrolase family protein</fullName>
    </submittedName>
</protein>
<organism evidence="4 5">
    <name type="scientific">Pseudarcicella hirudinis</name>
    <dbReference type="NCBI Taxonomy" id="1079859"/>
    <lineage>
        <taxon>Bacteria</taxon>
        <taxon>Pseudomonadati</taxon>
        <taxon>Bacteroidota</taxon>
        <taxon>Cytophagia</taxon>
        <taxon>Cytophagales</taxon>
        <taxon>Flectobacillaceae</taxon>
        <taxon>Pseudarcicella</taxon>
    </lineage>
</organism>
<accession>A0A1I5VCX4</accession>
<evidence type="ECO:0000313" key="5">
    <source>
        <dbReference type="Proteomes" id="UP000199306"/>
    </source>
</evidence>
<proteinExistence type="predicted"/>
<dbReference type="EMBL" id="FOXH01000009">
    <property type="protein sequence ID" value="SFQ05232.1"/>
    <property type="molecule type" value="Genomic_DNA"/>
</dbReference>
<evidence type="ECO:0000256" key="2">
    <source>
        <dbReference type="ARBA" id="ARBA00022801"/>
    </source>
</evidence>
<feature type="domain" description="Phospholipase/carboxylesterase/thioesterase" evidence="3">
    <location>
        <begin position="125"/>
        <end position="236"/>
    </location>
</feature>
<dbReference type="InterPro" id="IPR050955">
    <property type="entry name" value="Plant_Biomass_Hydrol_Est"/>
</dbReference>